<dbReference type="GO" id="GO:0006508">
    <property type="term" value="P:proteolysis"/>
    <property type="evidence" value="ECO:0007669"/>
    <property type="project" value="UniProtKB-KW"/>
</dbReference>
<dbReference type="Pfam" id="PF00089">
    <property type="entry name" value="Trypsin"/>
    <property type="match status" value="1"/>
</dbReference>
<dbReference type="FunFam" id="2.40.10.10:FF:000078">
    <property type="entry name" value="Serine protease H137"/>
    <property type="match status" value="1"/>
</dbReference>
<dbReference type="PROSITE" id="PS50240">
    <property type="entry name" value="TRYPSIN_DOM"/>
    <property type="match status" value="1"/>
</dbReference>
<protein>
    <submittedName>
        <fullName evidence="15">Serine protease grass-like</fullName>
    </submittedName>
</protein>
<dbReference type="InterPro" id="IPR043504">
    <property type="entry name" value="Peptidase_S1_PA_chymotrypsin"/>
</dbReference>
<dbReference type="OrthoDB" id="8250810at2759"/>
<dbReference type="FunFam" id="2.40.10.10:FF:000028">
    <property type="entry name" value="Serine protease easter"/>
    <property type="match status" value="1"/>
</dbReference>
<comment type="similarity">
    <text evidence="10">Belongs to the peptidase S1 family. CLIP subfamily.</text>
</comment>
<proteinExistence type="inferred from homology"/>
<keyword evidence="8" id="KW-1015">Disulfide bond</keyword>
<feature type="domain" description="Peptidase S1" evidence="13">
    <location>
        <begin position="112"/>
        <end position="358"/>
    </location>
</feature>
<feature type="signal peptide" evidence="12">
    <location>
        <begin position="1"/>
        <end position="17"/>
    </location>
</feature>
<dbReference type="PANTHER" id="PTHR24256">
    <property type="entry name" value="TRYPTASE-RELATED"/>
    <property type="match status" value="1"/>
</dbReference>
<evidence type="ECO:0000256" key="10">
    <source>
        <dbReference type="ARBA" id="ARBA00024195"/>
    </source>
</evidence>
<sequence length="360" mass="41344">MFKFGVLIFLAFALAFALSSIVVERTDKECKRGDNKLGYFIPLKKCSFIYNMYLKRKRGAELSRDNTLYMKRSKSVRINKKMFVCCEEKEKIDQAIDNLFNEDCGRFEIDKIYGGRYVKLMSRPWMAILNLKHNYKNEIYICGGTLINKRYVLTAAHCFDEKELFLLRLGEHNIIKKQDCDEDSCAPPFEDINIERIFVHEKYSLETRHDDIALVKLSKDVGFKRSISPICLPTTKTLQQKVNNIKDFHVTGWGKTKFSNYSNTLMEIIVNQKNRAKCNKSFPKYPVDSTQICAGADGKDACGGDSGGPLSQVVYFNGYQRFVQYGVVNFGFINCTGEHPGVYTNVGSYIRWIAYTIATK</sequence>
<dbReference type="SUPFAM" id="SSF50494">
    <property type="entry name" value="Trypsin-like serine proteases"/>
    <property type="match status" value="1"/>
</dbReference>
<dbReference type="GO" id="GO:0051604">
    <property type="term" value="P:protein maturation"/>
    <property type="evidence" value="ECO:0007669"/>
    <property type="project" value="UniProtKB-ARBA"/>
</dbReference>
<evidence type="ECO:0000313" key="15">
    <source>
        <dbReference type="RefSeq" id="XP_034111212.1"/>
    </source>
</evidence>
<dbReference type="InterPro" id="IPR018114">
    <property type="entry name" value="TRYPSIN_HIS"/>
</dbReference>
<dbReference type="AlphaFoldDB" id="A0A6P8Z2U9"/>
<dbReference type="SMART" id="SM00020">
    <property type="entry name" value="Tryp_SPc"/>
    <property type="match status" value="1"/>
</dbReference>
<dbReference type="InterPro" id="IPR001314">
    <property type="entry name" value="Peptidase_S1A"/>
</dbReference>
<gene>
    <name evidence="15" type="primary">LOC117572475</name>
</gene>
<evidence type="ECO:0000256" key="6">
    <source>
        <dbReference type="ARBA" id="ARBA00022837"/>
    </source>
</evidence>
<accession>A0A6P8Z2U9</accession>
<dbReference type="InterPro" id="IPR009003">
    <property type="entry name" value="Peptidase_S1_PA"/>
</dbReference>
<dbReference type="InterPro" id="IPR001254">
    <property type="entry name" value="Trypsin_dom"/>
</dbReference>
<dbReference type="PRINTS" id="PR00722">
    <property type="entry name" value="CHYMOTRYPSIN"/>
</dbReference>
<evidence type="ECO:0000256" key="4">
    <source>
        <dbReference type="ARBA" id="ARBA00022801"/>
    </source>
</evidence>
<keyword evidence="4 11" id="KW-0378">Hydrolase</keyword>
<evidence type="ECO:0000256" key="12">
    <source>
        <dbReference type="SAM" id="SignalP"/>
    </source>
</evidence>
<dbReference type="Gene3D" id="3.30.1640.30">
    <property type="match status" value="1"/>
</dbReference>
<feature type="chain" id="PRO_5027576213" evidence="12">
    <location>
        <begin position="18"/>
        <end position="360"/>
    </location>
</feature>
<keyword evidence="5 11" id="KW-0720">Serine protease</keyword>
<organism evidence="14 15">
    <name type="scientific">Drosophila albomicans</name>
    <name type="common">Fruit fly</name>
    <dbReference type="NCBI Taxonomy" id="7291"/>
    <lineage>
        <taxon>Eukaryota</taxon>
        <taxon>Metazoa</taxon>
        <taxon>Ecdysozoa</taxon>
        <taxon>Arthropoda</taxon>
        <taxon>Hexapoda</taxon>
        <taxon>Insecta</taxon>
        <taxon>Pterygota</taxon>
        <taxon>Neoptera</taxon>
        <taxon>Endopterygota</taxon>
        <taxon>Diptera</taxon>
        <taxon>Brachycera</taxon>
        <taxon>Muscomorpha</taxon>
        <taxon>Ephydroidea</taxon>
        <taxon>Drosophilidae</taxon>
        <taxon>Drosophila</taxon>
    </lineage>
</organism>
<dbReference type="PROSITE" id="PS00135">
    <property type="entry name" value="TRYPSIN_SER"/>
    <property type="match status" value="1"/>
</dbReference>
<keyword evidence="2" id="KW-0479">Metal-binding</keyword>
<evidence type="ECO:0000256" key="9">
    <source>
        <dbReference type="ARBA" id="ARBA00023180"/>
    </source>
</evidence>
<keyword evidence="3 12" id="KW-0732">Signal</keyword>
<evidence type="ECO:0000256" key="11">
    <source>
        <dbReference type="RuleBase" id="RU363034"/>
    </source>
</evidence>
<dbReference type="PROSITE" id="PS00134">
    <property type="entry name" value="TRYPSIN_HIS"/>
    <property type="match status" value="1"/>
</dbReference>
<keyword evidence="9" id="KW-0325">Glycoprotein</keyword>
<evidence type="ECO:0000256" key="7">
    <source>
        <dbReference type="ARBA" id="ARBA00023145"/>
    </source>
</evidence>
<name>A0A6P8Z2U9_DROAB</name>
<evidence type="ECO:0000256" key="2">
    <source>
        <dbReference type="ARBA" id="ARBA00022723"/>
    </source>
</evidence>
<evidence type="ECO:0000256" key="3">
    <source>
        <dbReference type="ARBA" id="ARBA00022729"/>
    </source>
</evidence>
<dbReference type="RefSeq" id="XP_034111212.1">
    <property type="nucleotide sequence ID" value="XM_034255321.2"/>
</dbReference>
<keyword evidence="6" id="KW-0106">Calcium</keyword>
<evidence type="ECO:0000313" key="14">
    <source>
        <dbReference type="Proteomes" id="UP000515160"/>
    </source>
</evidence>
<dbReference type="InterPro" id="IPR051487">
    <property type="entry name" value="Ser/Thr_Proteases_Immune/Dev"/>
</dbReference>
<dbReference type="InterPro" id="IPR033116">
    <property type="entry name" value="TRYPSIN_SER"/>
</dbReference>
<keyword evidence="1 11" id="KW-0645">Protease</keyword>
<evidence type="ECO:0000259" key="13">
    <source>
        <dbReference type="PROSITE" id="PS50240"/>
    </source>
</evidence>
<dbReference type="InterPro" id="IPR038565">
    <property type="entry name" value="CLIP_sf"/>
</dbReference>
<dbReference type="Proteomes" id="UP000515160">
    <property type="component" value="Chromosome 3"/>
</dbReference>
<evidence type="ECO:0000256" key="1">
    <source>
        <dbReference type="ARBA" id="ARBA00022670"/>
    </source>
</evidence>
<keyword evidence="7" id="KW-0865">Zymogen</keyword>
<dbReference type="GeneID" id="117572475"/>
<evidence type="ECO:0000256" key="5">
    <source>
        <dbReference type="ARBA" id="ARBA00022825"/>
    </source>
</evidence>
<dbReference type="GO" id="GO:0004252">
    <property type="term" value="F:serine-type endopeptidase activity"/>
    <property type="evidence" value="ECO:0007669"/>
    <property type="project" value="InterPro"/>
</dbReference>
<keyword evidence="14" id="KW-1185">Reference proteome</keyword>
<reference evidence="15" key="1">
    <citation type="submission" date="2025-08" db="UniProtKB">
        <authorList>
            <consortium name="RefSeq"/>
        </authorList>
    </citation>
    <scope>IDENTIFICATION</scope>
    <source>
        <strain evidence="15">15112-1751.03</strain>
        <tissue evidence="15">Whole Adult</tissue>
    </source>
</reference>
<dbReference type="CDD" id="cd00190">
    <property type="entry name" value="Tryp_SPc"/>
    <property type="match status" value="1"/>
</dbReference>
<dbReference type="Gene3D" id="2.40.10.10">
    <property type="entry name" value="Trypsin-like serine proteases"/>
    <property type="match status" value="2"/>
</dbReference>
<evidence type="ECO:0000256" key="8">
    <source>
        <dbReference type="ARBA" id="ARBA00023157"/>
    </source>
</evidence>
<dbReference type="GO" id="GO:0046872">
    <property type="term" value="F:metal ion binding"/>
    <property type="evidence" value="ECO:0007669"/>
    <property type="project" value="UniProtKB-KW"/>
</dbReference>